<dbReference type="RefSeq" id="WP_021458769.1">
    <property type="nucleotide sequence ID" value="NZ_AP019698.1"/>
</dbReference>
<dbReference type="Gene3D" id="1.20.120.1450">
    <property type="match status" value="1"/>
</dbReference>
<accession>A0A380CGI0</accession>
<evidence type="ECO:0000313" key="4">
    <source>
        <dbReference type="Proteomes" id="UP000321598"/>
    </source>
</evidence>
<sequence>MESTYTILKKQITQRLADVPLHQPIHINRALSDVLDSYDIPEKAKLACLTIDTAMCHLDAVPGDHLSKQSILIGDLLSAHFYTILAELNNPSYQAKISQAIVEVNELKSSIHHNQIDKQQIEKTILTIECLFPIVTIQHYIADVNTIDIQAKMFNHDDAHLSFYLRQYSKEEQNTFFKNIKQNYIHKRGNLK</sequence>
<evidence type="ECO:0000313" key="2">
    <source>
        <dbReference type="EMBL" id="SUJ19606.1"/>
    </source>
</evidence>
<evidence type="ECO:0000313" key="3">
    <source>
        <dbReference type="Proteomes" id="UP000254956"/>
    </source>
</evidence>
<keyword evidence="4" id="KW-1185">Reference proteome</keyword>
<dbReference type="AlphaFoldDB" id="A0A380CGI0"/>
<protein>
    <submittedName>
        <fullName evidence="2">Component A of hexaprenyl diphosphate synthase</fullName>
    </submittedName>
    <submittedName>
        <fullName evidence="1">Heptaprenyl pyrophosphate synthase subunit A</fullName>
    </submittedName>
</protein>
<gene>
    <name evidence="2" type="ORF">NCTC12413_01450</name>
    <name evidence="1" type="ORF">SAR03_00300</name>
</gene>
<name>A0A380CGI0_9STAP</name>
<proteinExistence type="predicted"/>
<evidence type="ECO:0000313" key="1">
    <source>
        <dbReference type="EMBL" id="GEP98992.1"/>
    </source>
</evidence>
<dbReference type="Proteomes" id="UP000254956">
    <property type="component" value="Unassembled WGS sequence"/>
</dbReference>
<dbReference type="OrthoDB" id="2411143at2"/>
<dbReference type="GeneID" id="97287724"/>
<reference evidence="2 3" key="1">
    <citation type="submission" date="2018-06" db="EMBL/GenBank/DDBJ databases">
        <authorList>
            <consortium name="Pathogen Informatics"/>
            <person name="Doyle S."/>
        </authorList>
    </citation>
    <scope>NUCLEOTIDE SEQUENCE [LARGE SCALE GENOMIC DNA]</scope>
    <source>
        <strain evidence="2 3">NCTC12413</strain>
    </source>
</reference>
<organism evidence="2 3">
    <name type="scientific">Staphylococcus arlettae</name>
    <dbReference type="NCBI Taxonomy" id="29378"/>
    <lineage>
        <taxon>Bacteria</taxon>
        <taxon>Bacillati</taxon>
        <taxon>Bacillota</taxon>
        <taxon>Bacilli</taxon>
        <taxon>Bacillales</taxon>
        <taxon>Staphylococcaceae</taxon>
        <taxon>Staphylococcus</taxon>
    </lineage>
</organism>
<dbReference type="EMBL" id="UGZE01000001">
    <property type="protein sequence ID" value="SUJ19606.1"/>
    <property type="molecule type" value="Genomic_DNA"/>
</dbReference>
<dbReference type="Proteomes" id="UP000321598">
    <property type="component" value="Unassembled WGS sequence"/>
</dbReference>
<dbReference type="STRING" id="1212545.SARL_12641"/>
<reference evidence="1 4" key="2">
    <citation type="submission" date="2019-07" db="EMBL/GenBank/DDBJ databases">
        <title>Whole genome shotgun sequence of Staphylococcus arlettae NBRC 109765.</title>
        <authorList>
            <person name="Hosoyama A."/>
            <person name="Uohara A."/>
            <person name="Ohji S."/>
            <person name="Ichikawa N."/>
        </authorList>
    </citation>
    <scope>NUCLEOTIDE SEQUENCE [LARGE SCALE GENOMIC DNA]</scope>
    <source>
        <strain evidence="1 4">NBRC 109765</strain>
    </source>
</reference>
<dbReference type="EMBL" id="BKAV01000001">
    <property type="protein sequence ID" value="GEP98992.1"/>
    <property type="molecule type" value="Genomic_DNA"/>
</dbReference>